<reference evidence="1 2" key="1">
    <citation type="submission" date="2016-10" db="EMBL/GenBank/DDBJ databases">
        <authorList>
            <person name="de Groot N.N."/>
        </authorList>
    </citation>
    <scope>NUCLEOTIDE SEQUENCE [LARGE SCALE GENOMIC DNA]</scope>
    <source>
        <strain evidence="1 2">DSM 26000</strain>
    </source>
</reference>
<gene>
    <name evidence="1" type="ORF">SAMN05443292_3031</name>
</gene>
<dbReference type="AlphaFoldDB" id="A0A1I3JJH2"/>
<name>A0A1I3JJH2_9FLAO</name>
<protein>
    <submittedName>
        <fullName evidence="1">Uncharacterized protein</fullName>
    </submittedName>
</protein>
<dbReference type="RefSeq" id="WP_221404946.1">
    <property type="nucleotide sequence ID" value="NZ_FOQT01000011.1"/>
</dbReference>
<evidence type="ECO:0000313" key="2">
    <source>
        <dbReference type="Proteomes" id="UP000198931"/>
    </source>
</evidence>
<sequence>KTLSATSTKLRTNKNLKRSKKSILIVFNLELNLESKKVMKRILFIVMSCICTMYFSQNNLKTFTNKNGNELLNFTYYKNPQTLENIKHGSYSYTNKSSNGNAKTIVNGKYINGFKDGVWTWDIINYTYASPISFTKYSYKVTKTFKNGLRNGQWYSKKTFEAYQGKNLISRLSWELNEQYNNNILTGKLTYKENQNLPLELNFNKNGGLIGDYLLNYAGRLRLTTNDKGVVTRYENGSETAINDETIMAGEKYLNGTLTKEQAESKNISIVKKYLSEYFYDDNVFNENGIKDPDDGEVKDGLVDGYYVLAYFNPSLIELKEVQKDNEIRMSKESFQNILETGHFLRIKEIYDKEKNTTKSFDKKKCNNISFWFLRNVLQIYKQAQERDYMNNGNKCAYQTIGKEQPVLYDFEKKQVTITTEKGQDVFKVVRNGQEITLDSPNEKITLSIPSGPNDL</sequence>
<dbReference type="EMBL" id="FOQT01000011">
    <property type="protein sequence ID" value="SFI60055.1"/>
    <property type="molecule type" value="Genomic_DNA"/>
</dbReference>
<proteinExistence type="predicted"/>
<evidence type="ECO:0000313" key="1">
    <source>
        <dbReference type="EMBL" id="SFI60055.1"/>
    </source>
</evidence>
<feature type="non-terminal residue" evidence="1">
    <location>
        <position position="1"/>
    </location>
</feature>
<dbReference type="Proteomes" id="UP000198931">
    <property type="component" value="Unassembled WGS sequence"/>
</dbReference>
<keyword evidence="2" id="KW-1185">Reference proteome</keyword>
<accession>A0A1I3JJH2</accession>
<organism evidence="1 2">
    <name type="scientific">Halpernia frigidisoli</name>
    <dbReference type="NCBI Taxonomy" id="1125876"/>
    <lineage>
        <taxon>Bacteria</taxon>
        <taxon>Pseudomonadati</taxon>
        <taxon>Bacteroidota</taxon>
        <taxon>Flavobacteriia</taxon>
        <taxon>Flavobacteriales</taxon>
        <taxon>Weeksellaceae</taxon>
        <taxon>Chryseobacterium group</taxon>
        <taxon>Halpernia</taxon>
    </lineage>
</organism>